<evidence type="ECO:0000313" key="1">
    <source>
        <dbReference type="EMBL" id="GAI34638.1"/>
    </source>
</evidence>
<organism evidence="1">
    <name type="scientific">marine sediment metagenome</name>
    <dbReference type="NCBI Taxonomy" id="412755"/>
    <lineage>
        <taxon>unclassified sequences</taxon>
        <taxon>metagenomes</taxon>
        <taxon>ecological metagenomes</taxon>
    </lineage>
</organism>
<reference evidence="1" key="1">
    <citation type="journal article" date="2014" name="Front. Microbiol.">
        <title>High frequency of phylogenetically diverse reductive dehalogenase-homologous genes in deep subseafloor sedimentary metagenomes.</title>
        <authorList>
            <person name="Kawai M."/>
            <person name="Futagami T."/>
            <person name="Toyoda A."/>
            <person name="Takaki Y."/>
            <person name="Nishi S."/>
            <person name="Hori S."/>
            <person name="Arai W."/>
            <person name="Tsubouchi T."/>
            <person name="Morono Y."/>
            <person name="Uchiyama I."/>
            <person name="Ito T."/>
            <person name="Fujiyama A."/>
            <person name="Inagaki F."/>
            <person name="Takami H."/>
        </authorList>
    </citation>
    <scope>NUCLEOTIDE SEQUENCE</scope>
    <source>
        <strain evidence="1">Expedition CK06-06</strain>
    </source>
</reference>
<proteinExistence type="predicted"/>
<protein>
    <submittedName>
        <fullName evidence="1">Uncharacterized protein</fullName>
    </submittedName>
</protein>
<gene>
    <name evidence="1" type="ORF">S06H3_45637</name>
</gene>
<feature type="non-terminal residue" evidence="1">
    <location>
        <position position="41"/>
    </location>
</feature>
<sequence length="41" mass="4452">MESPAICGAPNISTNVKYVSKLALVIMKLSTLTSILLIRVY</sequence>
<accession>X1MTN3</accession>
<comment type="caution">
    <text evidence="1">The sequence shown here is derived from an EMBL/GenBank/DDBJ whole genome shotgun (WGS) entry which is preliminary data.</text>
</comment>
<dbReference type="EMBL" id="BARV01028524">
    <property type="protein sequence ID" value="GAI34638.1"/>
    <property type="molecule type" value="Genomic_DNA"/>
</dbReference>
<name>X1MTN3_9ZZZZ</name>
<dbReference type="AlphaFoldDB" id="X1MTN3"/>